<evidence type="ECO:0000313" key="3">
    <source>
        <dbReference type="Proteomes" id="UP001160148"/>
    </source>
</evidence>
<protein>
    <submittedName>
        <fullName evidence="2">Uncharacterized protein</fullName>
    </submittedName>
</protein>
<gene>
    <name evidence="2" type="ORF">MEUPH1_LOCUS11408</name>
</gene>
<comment type="caution">
    <text evidence="2">The sequence shown here is derived from an EMBL/GenBank/DDBJ whole genome shotgun (WGS) entry which is preliminary data.</text>
</comment>
<keyword evidence="3" id="KW-1185">Reference proteome</keyword>
<sequence length="129" mass="14472">MNRIERKEKMHVSQQIEQTTKYSTDYGGHCRKTAKPNTGGSGDLQRLQTSRSSDRTTAEDKTLRYEREAALHVATLSTPITLCGYRHTVAGVPRDISRKPCTARLVTVRVIAIESKRAGRGCGGQYRRH</sequence>
<dbReference type="EMBL" id="CARXXK010000002">
    <property type="protein sequence ID" value="CAI6355574.1"/>
    <property type="molecule type" value="Genomic_DNA"/>
</dbReference>
<reference evidence="2 3" key="1">
    <citation type="submission" date="2023-01" db="EMBL/GenBank/DDBJ databases">
        <authorList>
            <person name="Whitehead M."/>
        </authorList>
    </citation>
    <scope>NUCLEOTIDE SEQUENCE [LARGE SCALE GENOMIC DNA]</scope>
</reference>
<proteinExistence type="predicted"/>
<feature type="compositionally biased region" description="Basic and acidic residues" evidence="1">
    <location>
        <begin position="1"/>
        <end position="11"/>
    </location>
</feature>
<evidence type="ECO:0000313" key="2">
    <source>
        <dbReference type="EMBL" id="CAI6355574.1"/>
    </source>
</evidence>
<feature type="compositionally biased region" description="Polar residues" evidence="1">
    <location>
        <begin position="12"/>
        <end position="23"/>
    </location>
</feature>
<evidence type="ECO:0000256" key="1">
    <source>
        <dbReference type="SAM" id="MobiDB-lite"/>
    </source>
</evidence>
<feature type="compositionally biased region" description="Basic and acidic residues" evidence="1">
    <location>
        <begin position="52"/>
        <end position="63"/>
    </location>
</feature>
<dbReference type="Proteomes" id="UP001160148">
    <property type="component" value="Unassembled WGS sequence"/>
</dbReference>
<organism evidence="2 3">
    <name type="scientific">Macrosiphum euphorbiae</name>
    <name type="common">potato aphid</name>
    <dbReference type="NCBI Taxonomy" id="13131"/>
    <lineage>
        <taxon>Eukaryota</taxon>
        <taxon>Metazoa</taxon>
        <taxon>Ecdysozoa</taxon>
        <taxon>Arthropoda</taxon>
        <taxon>Hexapoda</taxon>
        <taxon>Insecta</taxon>
        <taxon>Pterygota</taxon>
        <taxon>Neoptera</taxon>
        <taxon>Paraneoptera</taxon>
        <taxon>Hemiptera</taxon>
        <taxon>Sternorrhyncha</taxon>
        <taxon>Aphidomorpha</taxon>
        <taxon>Aphidoidea</taxon>
        <taxon>Aphididae</taxon>
        <taxon>Macrosiphini</taxon>
        <taxon>Macrosiphum</taxon>
    </lineage>
</organism>
<feature type="region of interest" description="Disordered" evidence="1">
    <location>
        <begin position="1"/>
        <end position="63"/>
    </location>
</feature>
<dbReference type="AlphaFoldDB" id="A0AAV0WI84"/>
<name>A0AAV0WI84_9HEMI</name>
<accession>A0AAV0WI84</accession>